<sequence length="33" mass="4052">MYHSNSKTDTYANMMLTTLLQSLFPFFLFFFFF</sequence>
<reference evidence="2 3" key="1">
    <citation type="journal article" date="2021" name="Commun. Biol.">
        <title>The genome of Shorea leprosula (Dipterocarpaceae) highlights the ecological relevance of drought in aseasonal tropical rainforests.</title>
        <authorList>
            <person name="Ng K.K.S."/>
            <person name="Kobayashi M.J."/>
            <person name="Fawcett J.A."/>
            <person name="Hatakeyama M."/>
            <person name="Paape T."/>
            <person name="Ng C.H."/>
            <person name="Ang C.C."/>
            <person name="Tnah L.H."/>
            <person name="Lee C.T."/>
            <person name="Nishiyama T."/>
            <person name="Sese J."/>
            <person name="O'Brien M.J."/>
            <person name="Copetti D."/>
            <person name="Mohd Noor M.I."/>
            <person name="Ong R.C."/>
            <person name="Putra M."/>
            <person name="Sireger I.Z."/>
            <person name="Indrioko S."/>
            <person name="Kosugi Y."/>
            <person name="Izuno A."/>
            <person name="Isagi Y."/>
            <person name="Lee S.L."/>
            <person name="Shimizu K.K."/>
        </authorList>
    </citation>
    <scope>NUCLEOTIDE SEQUENCE [LARGE SCALE GENOMIC DNA]</scope>
    <source>
        <strain evidence="2">214</strain>
    </source>
</reference>
<comment type="caution">
    <text evidence="2">The sequence shown here is derived from an EMBL/GenBank/DDBJ whole genome shotgun (WGS) entry which is preliminary data.</text>
</comment>
<proteinExistence type="predicted"/>
<keyword evidence="1" id="KW-0812">Transmembrane</keyword>
<keyword evidence="3" id="KW-1185">Reference proteome</keyword>
<gene>
    <name evidence="2" type="ORF">SLEP1_g17306</name>
</gene>
<organism evidence="2 3">
    <name type="scientific">Rubroshorea leprosula</name>
    <dbReference type="NCBI Taxonomy" id="152421"/>
    <lineage>
        <taxon>Eukaryota</taxon>
        <taxon>Viridiplantae</taxon>
        <taxon>Streptophyta</taxon>
        <taxon>Embryophyta</taxon>
        <taxon>Tracheophyta</taxon>
        <taxon>Spermatophyta</taxon>
        <taxon>Magnoliopsida</taxon>
        <taxon>eudicotyledons</taxon>
        <taxon>Gunneridae</taxon>
        <taxon>Pentapetalae</taxon>
        <taxon>rosids</taxon>
        <taxon>malvids</taxon>
        <taxon>Malvales</taxon>
        <taxon>Dipterocarpaceae</taxon>
        <taxon>Rubroshorea</taxon>
    </lineage>
</organism>
<protein>
    <submittedName>
        <fullName evidence="2">Uncharacterized protein</fullName>
    </submittedName>
</protein>
<dbReference type="AlphaFoldDB" id="A0AAV5IZP3"/>
<dbReference type="EMBL" id="BPVZ01000023">
    <property type="protein sequence ID" value="GKV05276.1"/>
    <property type="molecule type" value="Genomic_DNA"/>
</dbReference>
<keyword evidence="1" id="KW-0472">Membrane</keyword>
<keyword evidence="1" id="KW-1133">Transmembrane helix</keyword>
<name>A0AAV5IZP3_9ROSI</name>
<dbReference type="Proteomes" id="UP001054252">
    <property type="component" value="Unassembled WGS sequence"/>
</dbReference>
<evidence type="ECO:0000313" key="2">
    <source>
        <dbReference type="EMBL" id="GKV05276.1"/>
    </source>
</evidence>
<evidence type="ECO:0000256" key="1">
    <source>
        <dbReference type="SAM" id="Phobius"/>
    </source>
</evidence>
<feature type="transmembrane region" description="Helical" evidence="1">
    <location>
        <begin position="12"/>
        <end position="32"/>
    </location>
</feature>
<evidence type="ECO:0000313" key="3">
    <source>
        <dbReference type="Proteomes" id="UP001054252"/>
    </source>
</evidence>
<accession>A0AAV5IZP3</accession>